<dbReference type="HAMAP" id="MF_01193">
    <property type="entry name" value="Endoribonucl_SymE"/>
    <property type="match status" value="1"/>
</dbReference>
<dbReference type="InterPro" id="IPR020883">
    <property type="entry name" value="TypeI_TA_SymE"/>
</dbReference>
<keyword evidence="2 7" id="KW-0540">Nuclease</keyword>
<name>A0A6C6Z9X1_SALPB</name>
<feature type="domain" description="SpoVT-AbrB" evidence="9">
    <location>
        <begin position="50"/>
        <end position="95"/>
    </location>
</feature>
<dbReference type="NCBIfam" id="NF010128">
    <property type="entry name" value="PRK13605.1"/>
    <property type="match status" value="1"/>
</dbReference>
<protein>
    <recommendedName>
        <fullName evidence="7">Endoribonuclease SymE</fullName>
        <ecNumber evidence="7">3.1.-.-</ecNumber>
    </recommendedName>
</protein>
<dbReference type="GO" id="GO:0016788">
    <property type="term" value="F:hydrolase activity, acting on ester bonds"/>
    <property type="evidence" value="ECO:0007669"/>
    <property type="project" value="InterPro"/>
</dbReference>
<dbReference type="InterPro" id="IPR014944">
    <property type="entry name" value="Toxin_SymE-like"/>
</dbReference>
<evidence type="ECO:0000313" key="10">
    <source>
        <dbReference type="EMBL" id="ABX70960.1"/>
    </source>
</evidence>
<dbReference type="GO" id="GO:0005737">
    <property type="term" value="C:cytoplasm"/>
    <property type="evidence" value="ECO:0007669"/>
    <property type="project" value="UniProtKB-SubCell"/>
</dbReference>
<accession>A0A6C6Z9X1</accession>
<reference evidence="10 11" key="1">
    <citation type="submission" date="2007-11" db="EMBL/GenBank/DDBJ databases">
        <authorList>
            <consortium name="The Salmonella enterica serovar Paratyphi B Genome Sequencing Project"/>
            <person name="McClelland M."/>
            <person name="Sanderson E.K."/>
            <person name="Porwollik S."/>
            <person name="Spieth J."/>
            <person name="Clifton W.S."/>
            <person name="Fulton R."/>
            <person name="Cordes M."/>
            <person name="Wollam A."/>
            <person name="Shah N."/>
            <person name="Pepin K."/>
            <person name="Bhonagiri V."/>
            <person name="Nash W."/>
            <person name="Johnson M."/>
            <person name="Thiruvilangam P."/>
            <person name="Wilson R."/>
        </authorList>
    </citation>
    <scope>NUCLEOTIDE SEQUENCE [LARGE SCALE GENOMIC DNA]</scope>
    <source>
        <strain evidence="11">ATCC BAA-1250 / SPB7</strain>
    </source>
</reference>
<comment type="subcellular location">
    <subcellularLocation>
        <location evidence="7">Cytoplasm</location>
    </subcellularLocation>
</comment>
<organism evidence="10 11">
    <name type="scientific">Salmonella paratyphi B (strain ATCC BAA-1250 / SPB7)</name>
    <dbReference type="NCBI Taxonomy" id="1016998"/>
    <lineage>
        <taxon>Bacteria</taxon>
        <taxon>Pseudomonadati</taxon>
        <taxon>Pseudomonadota</taxon>
        <taxon>Gammaproteobacteria</taxon>
        <taxon>Enterobacterales</taxon>
        <taxon>Enterobacteriaceae</taxon>
        <taxon>Salmonella</taxon>
    </lineage>
</organism>
<keyword evidence="1 7" id="KW-0963">Cytoplasm</keyword>
<dbReference type="GO" id="GO:0003677">
    <property type="term" value="F:DNA binding"/>
    <property type="evidence" value="ECO:0007669"/>
    <property type="project" value="UniProtKB-UniRule"/>
</dbReference>
<evidence type="ECO:0000256" key="4">
    <source>
        <dbReference type="ARBA" id="ARBA00022801"/>
    </source>
</evidence>
<evidence type="ECO:0000256" key="1">
    <source>
        <dbReference type="ARBA" id="ARBA00022490"/>
    </source>
</evidence>
<keyword evidence="4 7" id="KW-0378">Hydrolase</keyword>
<gene>
    <name evidence="7" type="primary">symE</name>
    <name evidence="10" type="ordered locus">SPAB_05692</name>
</gene>
<evidence type="ECO:0000256" key="7">
    <source>
        <dbReference type="HAMAP-Rule" id="MF_01193"/>
    </source>
</evidence>
<evidence type="ECO:0000256" key="8">
    <source>
        <dbReference type="PROSITE-ProRule" id="PRU01076"/>
    </source>
</evidence>
<keyword evidence="6 8" id="KW-0238">DNA-binding</keyword>
<dbReference type="GO" id="GO:0003723">
    <property type="term" value="F:RNA binding"/>
    <property type="evidence" value="ECO:0007669"/>
    <property type="project" value="UniProtKB-KW"/>
</dbReference>
<evidence type="ECO:0000256" key="2">
    <source>
        <dbReference type="ARBA" id="ARBA00022722"/>
    </source>
</evidence>
<sequence>MAVVEHGHIAHHNHYFEGIAIMTTVHSIADPCDPEVSPTNNRHLTVSYASRYPEYTRIPAITLKGQWLEDAGFTTGTQVDVRVMNGCIVLTAQQPQPEESELMQSLRQVSKLSARKQKQVQAFIDVMAGSK</sequence>
<proteinExistence type="inferred from homology"/>
<dbReference type="GO" id="GO:0016070">
    <property type="term" value="P:RNA metabolic process"/>
    <property type="evidence" value="ECO:0007669"/>
    <property type="project" value="InterPro"/>
</dbReference>
<dbReference type="Pfam" id="PF08845">
    <property type="entry name" value="SymE_toxin"/>
    <property type="match status" value="1"/>
</dbReference>
<comment type="function">
    <text evidence="7">Involved in the degradation and recycling of damaged RNA. It is itself a target for degradation by the ATP-dependent protease Lon.</text>
</comment>
<dbReference type="GO" id="GO:0004521">
    <property type="term" value="F:RNA endonuclease activity"/>
    <property type="evidence" value="ECO:0007669"/>
    <property type="project" value="UniProtKB-UniRule"/>
</dbReference>
<dbReference type="EMBL" id="CP000886">
    <property type="protein sequence ID" value="ABX70960.1"/>
    <property type="molecule type" value="Genomic_DNA"/>
</dbReference>
<dbReference type="AlphaFoldDB" id="A0A6C6Z9X1"/>
<evidence type="ECO:0000256" key="5">
    <source>
        <dbReference type="ARBA" id="ARBA00022884"/>
    </source>
</evidence>
<dbReference type="Proteomes" id="UP000008556">
    <property type="component" value="Chromosome"/>
</dbReference>
<dbReference type="PROSITE" id="PS51740">
    <property type="entry name" value="SPOVT_ABRB"/>
    <property type="match status" value="1"/>
</dbReference>
<evidence type="ECO:0000313" key="11">
    <source>
        <dbReference type="Proteomes" id="UP000008556"/>
    </source>
</evidence>
<evidence type="ECO:0000256" key="3">
    <source>
        <dbReference type="ARBA" id="ARBA00022759"/>
    </source>
</evidence>
<dbReference type="KEGG" id="spq:SPAB_05692"/>
<evidence type="ECO:0000259" key="9">
    <source>
        <dbReference type="PROSITE" id="PS51740"/>
    </source>
</evidence>
<keyword evidence="5 7" id="KW-0694">RNA-binding</keyword>
<comment type="similarity">
    <text evidence="7">Belongs to the SymE family.</text>
</comment>
<evidence type="ECO:0000256" key="6">
    <source>
        <dbReference type="ARBA" id="ARBA00023125"/>
    </source>
</evidence>
<keyword evidence="3 7" id="KW-0255">Endonuclease</keyword>
<dbReference type="InterPro" id="IPR007159">
    <property type="entry name" value="SpoVT-AbrB_dom"/>
</dbReference>
<dbReference type="EC" id="3.1.-.-" evidence="7"/>